<dbReference type="Gene3D" id="1.10.10.10">
    <property type="entry name" value="Winged helix-like DNA-binding domain superfamily/Winged helix DNA-binding domain"/>
    <property type="match status" value="1"/>
</dbReference>
<sequence>MALSLSVSTRTVDYHLRNVFATLGVRSRVELARLVEQAEKTGAQL</sequence>
<name>D5ZYE3_STRV1</name>
<protein>
    <submittedName>
        <fullName evidence="2">Transcriptional activator</fullName>
    </submittedName>
</protein>
<dbReference type="GO" id="GO:0003677">
    <property type="term" value="F:DNA binding"/>
    <property type="evidence" value="ECO:0007669"/>
    <property type="project" value="InterPro"/>
</dbReference>
<dbReference type="InterPro" id="IPR016032">
    <property type="entry name" value="Sig_transdc_resp-reg_C-effctor"/>
</dbReference>
<dbReference type="InterPro" id="IPR036388">
    <property type="entry name" value="WH-like_DNA-bd_sf"/>
</dbReference>
<dbReference type="InterPro" id="IPR000792">
    <property type="entry name" value="Tscrpt_reg_LuxR_C"/>
</dbReference>
<dbReference type="PROSITE" id="PS50043">
    <property type="entry name" value="HTH_LUXR_2"/>
    <property type="match status" value="1"/>
</dbReference>
<feature type="domain" description="HTH luxR-type" evidence="1">
    <location>
        <begin position="1"/>
        <end position="39"/>
    </location>
</feature>
<dbReference type="GO" id="GO:0006355">
    <property type="term" value="P:regulation of DNA-templated transcription"/>
    <property type="evidence" value="ECO:0007669"/>
    <property type="project" value="InterPro"/>
</dbReference>
<organism evidence="2 3">
    <name type="scientific">Streptomyces viridosporus (strain ATCC 14672 / DSM 40746 / JCM 4963 / KCTC 9882 / NRRL B-12104 / FH 1290)</name>
    <name type="common">Streptomyces ghanaensis</name>
    <dbReference type="NCBI Taxonomy" id="566461"/>
    <lineage>
        <taxon>Bacteria</taxon>
        <taxon>Bacillati</taxon>
        <taxon>Actinomycetota</taxon>
        <taxon>Actinomycetes</taxon>
        <taxon>Kitasatosporales</taxon>
        <taxon>Streptomycetaceae</taxon>
        <taxon>Streptomyces</taxon>
    </lineage>
</organism>
<proteinExistence type="predicted"/>
<dbReference type="Pfam" id="PF00196">
    <property type="entry name" value="GerE"/>
    <property type="match status" value="1"/>
</dbReference>
<dbReference type="EMBL" id="DS999641">
    <property type="protein sequence ID" value="EFE65219.2"/>
    <property type="molecule type" value="Genomic_DNA"/>
</dbReference>
<accession>D5ZYE3</accession>
<dbReference type="SUPFAM" id="SSF46894">
    <property type="entry name" value="C-terminal effector domain of the bipartite response regulators"/>
    <property type="match status" value="1"/>
</dbReference>
<gene>
    <name evidence="2" type="ORF">SSFG_00473</name>
</gene>
<evidence type="ECO:0000313" key="3">
    <source>
        <dbReference type="Proteomes" id="UP000003824"/>
    </source>
</evidence>
<dbReference type="AlphaFoldDB" id="D5ZYE3"/>
<evidence type="ECO:0000313" key="2">
    <source>
        <dbReference type="EMBL" id="EFE65219.2"/>
    </source>
</evidence>
<reference evidence="3" key="1">
    <citation type="submission" date="2008-12" db="EMBL/GenBank/DDBJ databases">
        <title>Annotation of Streptomyces ghanaensis ATCC 14672.</title>
        <authorList>
            <consortium name="The Broad Institute Genome Sequencing Platform"/>
            <consortium name="Broad Institute Microbial Sequencing Center"/>
            <person name="Fischbach M."/>
            <person name="Ward D."/>
            <person name="Young S."/>
            <person name="Kodira C.D."/>
            <person name="Zeng Q."/>
            <person name="Koehrsen M."/>
            <person name="Godfrey P."/>
            <person name="Alvarado L."/>
            <person name="Berlin A.M."/>
            <person name="Borenstein D."/>
            <person name="Chen Z."/>
            <person name="Engels R."/>
            <person name="Freedman E."/>
            <person name="Gellesch M."/>
            <person name="Goldberg J."/>
            <person name="Griggs A."/>
            <person name="Gujja S."/>
            <person name="Heiman D.I."/>
            <person name="Hepburn T.A."/>
            <person name="Howarth C."/>
            <person name="Jen D."/>
            <person name="Larson L."/>
            <person name="Lewis B."/>
            <person name="Mehta T."/>
            <person name="Park D."/>
            <person name="Pearson M."/>
            <person name="Roberts A."/>
            <person name="Saif S."/>
            <person name="Shea T.D."/>
            <person name="Shenoy N."/>
            <person name="Sisk P."/>
            <person name="Stolte C."/>
            <person name="Sykes S.N."/>
            <person name="Walk T."/>
            <person name="White J."/>
            <person name="Yandava C."/>
            <person name="Straight P."/>
            <person name="Clardy J."/>
            <person name="Hung D."/>
            <person name="Kolter R."/>
            <person name="Mekalanos J."/>
            <person name="Walker S."/>
            <person name="Walsh C.T."/>
            <person name="Wieland B.L.C."/>
            <person name="Ilzarbe M."/>
            <person name="Galagan J."/>
            <person name="Nusbaum C."/>
            <person name="Birren B."/>
        </authorList>
    </citation>
    <scope>NUCLEOTIDE SEQUENCE [LARGE SCALE GENOMIC DNA]</scope>
    <source>
        <strain evidence="3">ATCC 14672 / DSM 40746 / JCM 4963 / KCTC 9882 / NRRL B-12104 / FH 1290</strain>
    </source>
</reference>
<evidence type="ECO:0000259" key="1">
    <source>
        <dbReference type="PROSITE" id="PS50043"/>
    </source>
</evidence>
<dbReference type="Proteomes" id="UP000003824">
    <property type="component" value="Unassembled WGS sequence"/>
</dbReference>